<accession>A0AAW4VQJ6</accession>
<evidence type="ECO:0000313" key="2">
    <source>
        <dbReference type="Proteomes" id="UP001198439"/>
    </source>
</evidence>
<dbReference type="RefSeq" id="WP_227279614.1">
    <property type="nucleotide sequence ID" value="NZ_JAJDKR010000016.1"/>
</dbReference>
<reference evidence="1" key="1">
    <citation type="submission" date="2021-10" db="EMBL/GenBank/DDBJ databases">
        <title>Collection of gut derived symbiotic bacterial strains cultured from healthy donors.</title>
        <authorList>
            <person name="Lin H."/>
            <person name="Littmann E."/>
            <person name="Kohout C."/>
            <person name="Pamer E.G."/>
        </authorList>
    </citation>
    <scope>NUCLEOTIDE SEQUENCE</scope>
    <source>
        <strain evidence="1">DFI.4.48</strain>
    </source>
</reference>
<gene>
    <name evidence="1" type="ORF">LJD69_07340</name>
</gene>
<protein>
    <submittedName>
        <fullName evidence="1">Uncharacterized protein</fullName>
    </submittedName>
</protein>
<organism evidence="1 2">
    <name type="scientific">Faecalibacillus faecis</name>
    <dbReference type="NCBI Taxonomy" id="1982628"/>
    <lineage>
        <taxon>Bacteria</taxon>
        <taxon>Bacillati</taxon>
        <taxon>Bacillota</taxon>
        <taxon>Erysipelotrichia</taxon>
        <taxon>Erysipelotrichales</taxon>
        <taxon>Coprobacillaceae</taxon>
        <taxon>Faecalibacillus</taxon>
    </lineage>
</organism>
<comment type="caution">
    <text evidence="1">The sequence shown here is derived from an EMBL/GenBank/DDBJ whole genome shotgun (WGS) entry which is preliminary data.</text>
</comment>
<evidence type="ECO:0000313" key="1">
    <source>
        <dbReference type="EMBL" id="MCB8610406.1"/>
    </source>
</evidence>
<dbReference type="AlphaFoldDB" id="A0AAW4VQJ6"/>
<dbReference type="EMBL" id="JAJDKZ010000017">
    <property type="protein sequence ID" value="MCB8610406.1"/>
    <property type="molecule type" value="Genomic_DNA"/>
</dbReference>
<proteinExistence type="predicted"/>
<sequence length="91" mass="10637">MTVKEFLSFRKKDGFLNKVTIWKSCQEDGDTYQQIAEFNPEFYEVISKEVLDLEVENFDIDIDYGSDGGVVLLVFVNQENSTKKIQELFNR</sequence>
<dbReference type="Proteomes" id="UP001198439">
    <property type="component" value="Unassembled WGS sequence"/>
</dbReference>
<name>A0AAW4VQJ6_9FIRM</name>